<organism evidence="2 3">
    <name type="scientific">Brassica cretica</name>
    <name type="common">Mustard</name>
    <dbReference type="NCBI Taxonomy" id="69181"/>
    <lineage>
        <taxon>Eukaryota</taxon>
        <taxon>Viridiplantae</taxon>
        <taxon>Streptophyta</taxon>
        <taxon>Embryophyta</taxon>
        <taxon>Tracheophyta</taxon>
        <taxon>Spermatophyta</taxon>
        <taxon>Magnoliopsida</taxon>
        <taxon>eudicotyledons</taxon>
        <taxon>Gunneridae</taxon>
        <taxon>Pentapetalae</taxon>
        <taxon>rosids</taxon>
        <taxon>malvids</taxon>
        <taxon>Brassicales</taxon>
        <taxon>Brassicaceae</taxon>
        <taxon>Brassiceae</taxon>
        <taxon>Brassica</taxon>
    </lineage>
</organism>
<dbReference type="EMBL" id="QGKW02000007">
    <property type="protein sequence ID" value="KAF2618532.1"/>
    <property type="molecule type" value="Genomic_DNA"/>
</dbReference>
<feature type="region of interest" description="Disordered" evidence="1">
    <location>
        <begin position="112"/>
        <end position="131"/>
    </location>
</feature>
<dbReference type="Proteomes" id="UP000712281">
    <property type="component" value="Unassembled WGS sequence"/>
</dbReference>
<comment type="caution">
    <text evidence="2">The sequence shown here is derived from an EMBL/GenBank/DDBJ whole genome shotgun (WGS) entry which is preliminary data.</text>
</comment>
<name>A0A8S9MHV3_BRACR</name>
<gene>
    <name evidence="2" type="ORF">F2Q68_00039961</name>
</gene>
<protein>
    <submittedName>
        <fullName evidence="2">Uncharacterized protein</fullName>
    </submittedName>
</protein>
<evidence type="ECO:0000313" key="3">
    <source>
        <dbReference type="Proteomes" id="UP000712281"/>
    </source>
</evidence>
<evidence type="ECO:0000256" key="1">
    <source>
        <dbReference type="SAM" id="MobiDB-lite"/>
    </source>
</evidence>
<proteinExistence type="predicted"/>
<dbReference type="AlphaFoldDB" id="A0A8S9MHV3"/>
<evidence type="ECO:0000313" key="2">
    <source>
        <dbReference type="EMBL" id="KAF2618532.1"/>
    </source>
</evidence>
<reference evidence="2" key="1">
    <citation type="submission" date="2019-12" db="EMBL/GenBank/DDBJ databases">
        <title>Genome sequencing and annotation of Brassica cretica.</title>
        <authorList>
            <person name="Studholme D.J."/>
            <person name="Sarris P.F."/>
        </authorList>
    </citation>
    <scope>NUCLEOTIDE SEQUENCE</scope>
    <source>
        <strain evidence="2">PFS-001/15</strain>
        <tissue evidence="2">Leaf</tissue>
    </source>
</reference>
<sequence>MTRSFHRFSEDIDLYLTRLSNKRSDETIQVEVPIVRRGPTTRSGTRALREGFTKAVQQILDRDGQTDQDQLLIEEMVQLKIQDQAAPTEVQDAAGPIQFRLNQAGRLISTSELGPDSISISSTPTLPGSEI</sequence>
<accession>A0A8S9MHV3</accession>